<keyword evidence="1" id="KW-0175">Coiled coil</keyword>
<gene>
    <name evidence="3" type="ORF">C8F04DRAFT_1240867</name>
</gene>
<protein>
    <submittedName>
        <fullName evidence="3">Uncharacterized protein</fullName>
    </submittedName>
</protein>
<name>A0AAD6S6X4_9AGAR</name>
<feature type="region of interest" description="Disordered" evidence="2">
    <location>
        <begin position="1"/>
        <end position="83"/>
    </location>
</feature>
<feature type="region of interest" description="Disordered" evidence="2">
    <location>
        <begin position="100"/>
        <end position="137"/>
    </location>
</feature>
<evidence type="ECO:0000313" key="4">
    <source>
        <dbReference type="Proteomes" id="UP001218188"/>
    </source>
</evidence>
<accession>A0AAD6S6X4</accession>
<sequence length="216" mass="24268">MSDCDKYDEAQYLQPSSVHGSDGEEYQVEPSQADEIARVKQRRADRRRRADESPARTPRASMREALNKTKEHFDAGGPFDSQTSSLEFTTELFHGAGLSVHTQSSSQEAPDESPVKSEPVDCPVKSEPVDQPTVEAEPRHGFIELELLRGQLEALKAVRHQEQGRYFDRLEALTEERDKYREAATKWEAAAERATQQLQLIKADIVTVVDDLEGGI</sequence>
<evidence type="ECO:0000313" key="3">
    <source>
        <dbReference type="EMBL" id="KAJ7022324.1"/>
    </source>
</evidence>
<evidence type="ECO:0000256" key="1">
    <source>
        <dbReference type="SAM" id="Coils"/>
    </source>
</evidence>
<dbReference type="Proteomes" id="UP001218188">
    <property type="component" value="Unassembled WGS sequence"/>
</dbReference>
<evidence type="ECO:0000256" key="2">
    <source>
        <dbReference type="SAM" id="MobiDB-lite"/>
    </source>
</evidence>
<comment type="caution">
    <text evidence="3">The sequence shown here is derived from an EMBL/GenBank/DDBJ whole genome shotgun (WGS) entry which is preliminary data.</text>
</comment>
<feature type="coiled-coil region" evidence="1">
    <location>
        <begin position="170"/>
        <end position="204"/>
    </location>
</feature>
<dbReference type="EMBL" id="JARJCM010000212">
    <property type="protein sequence ID" value="KAJ7022324.1"/>
    <property type="molecule type" value="Genomic_DNA"/>
</dbReference>
<proteinExistence type="predicted"/>
<organism evidence="3 4">
    <name type="scientific">Mycena alexandri</name>
    <dbReference type="NCBI Taxonomy" id="1745969"/>
    <lineage>
        <taxon>Eukaryota</taxon>
        <taxon>Fungi</taxon>
        <taxon>Dikarya</taxon>
        <taxon>Basidiomycota</taxon>
        <taxon>Agaricomycotina</taxon>
        <taxon>Agaricomycetes</taxon>
        <taxon>Agaricomycetidae</taxon>
        <taxon>Agaricales</taxon>
        <taxon>Marasmiineae</taxon>
        <taxon>Mycenaceae</taxon>
        <taxon>Mycena</taxon>
    </lineage>
</organism>
<keyword evidence="4" id="KW-1185">Reference proteome</keyword>
<reference evidence="3" key="1">
    <citation type="submission" date="2023-03" db="EMBL/GenBank/DDBJ databases">
        <title>Massive genome expansion in bonnet fungi (Mycena s.s.) driven by repeated elements and novel gene families across ecological guilds.</title>
        <authorList>
            <consortium name="Lawrence Berkeley National Laboratory"/>
            <person name="Harder C.B."/>
            <person name="Miyauchi S."/>
            <person name="Viragh M."/>
            <person name="Kuo A."/>
            <person name="Thoen E."/>
            <person name="Andreopoulos B."/>
            <person name="Lu D."/>
            <person name="Skrede I."/>
            <person name="Drula E."/>
            <person name="Henrissat B."/>
            <person name="Morin E."/>
            <person name="Kohler A."/>
            <person name="Barry K."/>
            <person name="LaButti K."/>
            <person name="Morin E."/>
            <person name="Salamov A."/>
            <person name="Lipzen A."/>
            <person name="Mereny Z."/>
            <person name="Hegedus B."/>
            <person name="Baldrian P."/>
            <person name="Stursova M."/>
            <person name="Weitz H."/>
            <person name="Taylor A."/>
            <person name="Grigoriev I.V."/>
            <person name="Nagy L.G."/>
            <person name="Martin F."/>
            <person name="Kauserud H."/>
        </authorList>
    </citation>
    <scope>NUCLEOTIDE SEQUENCE</scope>
    <source>
        <strain evidence="3">CBHHK200</strain>
    </source>
</reference>
<dbReference type="AlphaFoldDB" id="A0AAD6S6X4"/>
<feature type="compositionally biased region" description="Basic and acidic residues" evidence="2">
    <location>
        <begin position="61"/>
        <end position="74"/>
    </location>
</feature>